<protein>
    <submittedName>
        <fullName evidence="1">Uncharacterized protein</fullName>
    </submittedName>
</protein>
<dbReference type="Proteomes" id="UP000058925">
    <property type="component" value="Chromosome"/>
</dbReference>
<gene>
    <name evidence="1" type="ORF">NMY3_00103</name>
</gene>
<dbReference type="EMBL" id="CP012850">
    <property type="protein sequence ID" value="ALI34317.1"/>
    <property type="molecule type" value="Genomic_DNA"/>
</dbReference>
<dbReference type="AlphaFoldDB" id="A0A654LTG8"/>
<evidence type="ECO:0000313" key="2">
    <source>
        <dbReference type="Proteomes" id="UP000058925"/>
    </source>
</evidence>
<dbReference type="KEGG" id="taa:NMY3_00103"/>
<accession>A0A654LTG8</accession>
<proteinExistence type="predicted"/>
<name>A0A654LTG8_9ARCH</name>
<organism evidence="1 2">
    <name type="scientific">Candidatus Nitrosocosmicus oleophilus</name>
    <dbReference type="NCBI Taxonomy" id="1353260"/>
    <lineage>
        <taxon>Archaea</taxon>
        <taxon>Nitrososphaerota</taxon>
        <taxon>Nitrososphaeria</taxon>
        <taxon>Nitrososphaerales</taxon>
        <taxon>Nitrososphaeraceae</taxon>
        <taxon>Candidatus Nitrosocosmicus</taxon>
    </lineage>
</organism>
<evidence type="ECO:0000313" key="1">
    <source>
        <dbReference type="EMBL" id="ALI34317.1"/>
    </source>
</evidence>
<keyword evidence="2" id="KW-1185">Reference proteome</keyword>
<sequence length="86" mass="9665">MYKKYYIFFKEYNFVRPSIAVLQSLSVMILCIGLGQFSNSQSQLTNKIQQSVSIPVTDSGSQGADLFVDPQTNQIYSTNIKTQNGM</sequence>
<reference evidence="2" key="1">
    <citation type="submission" date="2015-10" db="EMBL/GenBank/DDBJ databases">
        <title>Niche specialization of a soil ammonia-oxidizing archaeon, Candidatus Nitrosocosmicus oleophilus.</title>
        <authorList>
            <person name="Jung M.-Y."/>
            <person name="Rhee S.-K."/>
        </authorList>
    </citation>
    <scope>NUCLEOTIDE SEQUENCE [LARGE SCALE GENOMIC DNA]</scope>
    <source>
        <strain evidence="2">MY3</strain>
    </source>
</reference>